<comment type="caution">
    <text evidence="8">The sequence shown here is derived from an EMBL/GenBank/DDBJ whole genome shotgun (WGS) entry which is preliminary data.</text>
</comment>
<gene>
    <name evidence="8" type="ORF">JOC94_004659</name>
</gene>
<dbReference type="InterPro" id="IPR003838">
    <property type="entry name" value="ABC3_permease_C"/>
</dbReference>
<keyword evidence="3 6" id="KW-0812">Transmembrane</keyword>
<dbReference type="Pfam" id="PF02687">
    <property type="entry name" value="FtsX"/>
    <property type="match status" value="1"/>
</dbReference>
<protein>
    <submittedName>
        <fullName evidence="8">ABC-type antimicrobial peptide transport system permease subunit</fullName>
    </submittedName>
</protein>
<feature type="domain" description="ABC3 transporter permease C-terminal" evidence="7">
    <location>
        <begin position="226"/>
        <end position="332"/>
    </location>
</feature>
<keyword evidence="9" id="KW-1185">Reference proteome</keyword>
<accession>A0ABS2RFI7</accession>
<feature type="transmembrane region" description="Helical" evidence="6">
    <location>
        <begin position="275"/>
        <end position="299"/>
    </location>
</feature>
<evidence type="ECO:0000256" key="4">
    <source>
        <dbReference type="ARBA" id="ARBA00022989"/>
    </source>
</evidence>
<evidence type="ECO:0000259" key="7">
    <source>
        <dbReference type="Pfam" id="PF02687"/>
    </source>
</evidence>
<organism evidence="8 9">
    <name type="scientific">Siminovitchia thermophila</name>
    <dbReference type="NCBI Taxonomy" id="1245522"/>
    <lineage>
        <taxon>Bacteria</taxon>
        <taxon>Bacillati</taxon>
        <taxon>Bacillota</taxon>
        <taxon>Bacilli</taxon>
        <taxon>Bacillales</taxon>
        <taxon>Bacillaceae</taxon>
        <taxon>Siminovitchia</taxon>
    </lineage>
</organism>
<evidence type="ECO:0000256" key="3">
    <source>
        <dbReference type="ARBA" id="ARBA00022692"/>
    </source>
</evidence>
<evidence type="ECO:0000256" key="2">
    <source>
        <dbReference type="ARBA" id="ARBA00022475"/>
    </source>
</evidence>
<feature type="transmembrane region" description="Helical" evidence="6">
    <location>
        <begin position="222"/>
        <end position="247"/>
    </location>
</feature>
<dbReference type="EMBL" id="JAFBFH010000061">
    <property type="protein sequence ID" value="MBM7717628.1"/>
    <property type="molecule type" value="Genomic_DNA"/>
</dbReference>
<dbReference type="RefSeq" id="WP_205180374.1">
    <property type="nucleotide sequence ID" value="NZ_JAFBFH010000061.1"/>
</dbReference>
<evidence type="ECO:0000313" key="8">
    <source>
        <dbReference type="EMBL" id="MBM7717628.1"/>
    </source>
</evidence>
<proteinExistence type="predicted"/>
<feature type="transmembrane region" description="Helical" evidence="6">
    <location>
        <begin position="311"/>
        <end position="332"/>
    </location>
</feature>
<evidence type="ECO:0000256" key="6">
    <source>
        <dbReference type="SAM" id="Phobius"/>
    </source>
</evidence>
<name>A0ABS2RFI7_9BACI</name>
<keyword evidence="5 6" id="KW-0472">Membrane</keyword>
<reference evidence="8 9" key="1">
    <citation type="submission" date="2021-01" db="EMBL/GenBank/DDBJ databases">
        <title>Genomic Encyclopedia of Type Strains, Phase IV (KMG-IV): sequencing the most valuable type-strain genomes for metagenomic binning, comparative biology and taxonomic classification.</title>
        <authorList>
            <person name="Goeker M."/>
        </authorList>
    </citation>
    <scope>NUCLEOTIDE SEQUENCE [LARGE SCALE GENOMIC DNA]</scope>
    <source>
        <strain evidence="8 9">DSM 105453</strain>
    </source>
</reference>
<evidence type="ECO:0000313" key="9">
    <source>
        <dbReference type="Proteomes" id="UP000823485"/>
    </source>
</evidence>
<comment type="subcellular location">
    <subcellularLocation>
        <location evidence="1">Cell membrane</location>
        <topology evidence="1">Multi-pass membrane protein</topology>
    </subcellularLocation>
</comment>
<evidence type="ECO:0000256" key="5">
    <source>
        <dbReference type="ARBA" id="ARBA00023136"/>
    </source>
</evidence>
<dbReference type="Proteomes" id="UP000823485">
    <property type="component" value="Unassembled WGS sequence"/>
</dbReference>
<dbReference type="PROSITE" id="PS51257">
    <property type="entry name" value="PROKAR_LIPOPROTEIN"/>
    <property type="match status" value="1"/>
</dbReference>
<sequence>MTLLKKSFYIIAYYMVVATFSCLAFSSLINSYERTAILPDGLSANSLRVTIQSAEEEIEKRTAGNLIEELESKSNRPFLLFKEVDMAYGKYFYLHQHDLPVSTVDWDQVPKEQPVAVLDKAMIHNVTEKNGKKYFRYNSRDYEVMDLFTPKEVMTELERSFFISLDPTINITGVYDIDGLSLNTVRQALISLQKDIPSLHFEVNPLHPSMKERIDYVIEDQMVIVVMLLVTMIFIGMSTIGTTTAWIDSRRDEIYARYLVGARFKDIQWWLLKDYLFVLIGSFAAGAVIAFLLIAVNAFDKVVNAFDERGLMVAFVFCLFIGILTLVTATWLSQLKKGIIRKESS</sequence>
<evidence type="ECO:0000256" key="1">
    <source>
        <dbReference type="ARBA" id="ARBA00004651"/>
    </source>
</evidence>
<feature type="transmembrane region" description="Helical" evidence="6">
    <location>
        <begin position="7"/>
        <end position="29"/>
    </location>
</feature>
<keyword evidence="2" id="KW-1003">Cell membrane</keyword>
<keyword evidence="4 6" id="KW-1133">Transmembrane helix</keyword>